<dbReference type="EMBL" id="LAZR01010213">
    <property type="protein sequence ID" value="KKM68187.1"/>
    <property type="molecule type" value="Genomic_DNA"/>
</dbReference>
<organism evidence="1">
    <name type="scientific">marine sediment metagenome</name>
    <dbReference type="NCBI Taxonomy" id="412755"/>
    <lineage>
        <taxon>unclassified sequences</taxon>
        <taxon>metagenomes</taxon>
        <taxon>ecological metagenomes</taxon>
    </lineage>
</organism>
<dbReference type="InterPro" id="IPR049156">
    <property type="entry name" value="Phage_chap_TAC_15-like"/>
</dbReference>
<sequence>MSQLKAHEETIDGKLFVVYKLPPLDAQDLLIDILQALGPALGTVAGGLGTTKGDDTPITEREIDPAMLAGGVGEFVRALDKATMRAMIKTLAEVSTVDGQKLPSAMAIVFRADISLMYRWLWFALGVQFTPFFDLIRNSPAGGLLGNLATAGRSPDTSSGDGS</sequence>
<name>A0A0F9MGD9_9ZZZZ</name>
<gene>
    <name evidence="1" type="ORF">LCGC14_1463420</name>
</gene>
<accession>A0A0F9MGD9</accession>
<dbReference type="AlphaFoldDB" id="A0A0F9MGD9"/>
<evidence type="ECO:0000313" key="1">
    <source>
        <dbReference type="EMBL" id="KKM68187.1"/>
    </source>
</evidence>
<comment type="caution">
    <text evidence="1">The sequence shown here is derived from an EMBL/GenBank/DDBJ whole genome shotgun (WGS) entry which is preliminary data.</text>
</comment>
<dbReference type="Pfam" id="PF21822">
    <property type="entry name" value="Phage_TAC_15"/>
    <property type="match status" value="1"/>
</dbReference>
<protein>
    <submittedName>
        <fullName evidence="1">Uncharacterized protein</fullName>
    </submittedName>
</protein>
<reference evidence="1" key="1">
    <citation type="journal article" date="2015" name="Nature">
        <title>Complex archaea that bridge the gap between prokaryotes and eukaryotes.</title>
        <authorList>
            <person name="Spang A."/>
            <person name="Saw J.H."/>
            <person name="Jorgensen S.L."/>
            <person name="Zaremba-Niedzwiedzka K."/>
            <person name="Martijn J."/>
            <person name="Lind A.E."/>
            <person name="van Eijk R."/>
            <person name="Schleper C."/>
            <person name="Guy L."/>
            <person name="Ettema T.J."/>
        </authorList>
    </citation>
    <scope>NUCLEOTIDE SEQUENCE</scope>
</reference>
<proteinExistence type="predicted"/>